<dbReference type="PANTHER" id="PTHR24348">
    <property type="entry name" value="SERINE/THREONINE-PROTEIN KINASE UNC-51-RELATED"/>
    <property type="match status" value="1"/>
</dbReference>
<dbReference type="Pfam" id="PF00069">
    <property type="entry name" value="Pkinase"/>
    <property type="match status" value="1"/>
</dbReference>
<dbReference type="GO" id="GO:0010506">
    <property type="term" value="P:regulation of autophagy"/>
    <property type="evidence" value="ECO:0007669"/>
    <property type="project" value="InterPro"/>
</dbReference>
<gene>
    <name evidence="2" type="ORF">FGO68_gene8971</name>
</gene>
<name>A0A8J8T561_HALGN</name>
<dbReference type="GO" id="GO:0004674">
    <property type="term" value="F:protein serine/threonine kinase activity"/>
    <property type="evidence" value="ECO:0007669"/>
    <property type="project" value="InterPro"/>
</dbReference>
<comment type="caution">
    <text evidence="2">The sequence shown here is derived from an EMBL/GenBank/DDBJ whole genome shotgun (WGS) entry which is preliminary data.</text>
</comment>
<organism evidence="2 3">
    <name type="scientific">Halteria grandinella</name>
    <dbReference type="NCBI Taxonomy" id="5974"/>
    <lineage>
        <taxon>Eukaryota</taxon>
        <taxon>Sar</taxon>
        <taxon>Alveolata</taxon>
        <taxon>Ciliophora</taxon>
        <taxon>Intramacronucleata</taxon>
        <taxon>Spirotrichea</taxon>
        <taxon>Stichotrichia</taxon>
        <taxon>Sporadotrichida</taxon>
        <taxon>Halteriidae</taxon>
        <taxon>Halteria</taxon>
    </lineage>
</organism>
<dbReference type="InterPro" id="IPR000719">
    <property type="entry name" value="Prot_kinase_dom"/>
</dbReference>
<evidence type="ECO:0000313" key="3">
    <source>
        <dbReference type="Proteomes" id="UP000785679"/>
    </source>
</evidence>
<reference evidence="2" key="1">
    <citation type="submission" date="2019-06" db="EMBL/GenBank/DDBJ databases">
        <authorList>
            <person name="Zheng W."/>
        </authorList>
    </citation>
    <scope>NUCLEOTIDE SEQUENCE</scope>
    <source>
        <strain evidence="2">QDHG01</strain>
    </source>
</reference>
<dbReference type="Gene3D" id="1.10.510.10">
    <property type="entry name" value="Transferase(Phosphotransferase) domain 1"/>
    <property type="match status" value="1"/>
</dbReference>
<dbReference type="GO" id="GO:0005737">
    <property type="term" value="C:cytoplasm"/>
    <property type="evidence" value="ECO:0007669"/>
    <property type="project" value="TreeGrafter"/>
</dbReference>
<proteinExistence type="predicted"/>
<dbReference type="InterPro" id="IPR011009">
    <property type="entry name" value="Kinase-like_dom_sf"/>
</dbReference>
<dbReference type="InterPro" id="IPR045269">
    <property type="entry name" value="Atg1-like"/>
</dbReference>
<sequence>MSPERINSGRYSYKADVWALGIILYELTFGKLPFQSSKSICENDYPIPIDFIDQDIQQLLELLLRKDDSQRSSFYSLTKNLILRNYIDPILDQGVLKEIITPNESHFSPILSEDMLDQAQMRATEKFIDISGSILNRNATTVPPNGAGKRLTEIANPQTRKTFTQQLSAEELFTQKLLKSASNDTKKLKKRYNLPNGEMTLEFIILDSQSQVYFAGDANQKTIFAITIKPKYKIVSIDLEHCPLKACINES</sequence>
<feature type="domain" description="Protein kinase" evidence="1">
    <location>
        <begin position="1"/>
        <end position="91"/>
    </location>
</feature>
<dbReference type="AlphaFoldDB" id="A0A8J8T561"/>
<keyword evidence="3" id="KW-1185">Reference proteome</keyword>
<dbReference type="PROSITE" id="PS50011">
    <property type="entry name" value="PROTEIN_KINASE_DOM"/>
    <property type="match status" value="1"/>
</dbReference>
<evidence type="ECO:0000313" key="2">
    <source>
        <dbReference type="EMBL" id="TNV81921.1"/>
    </source>
</evidence>
<protein>
    <recommendedName>
        <fullName evidence="1">Protein kinase domain-containing protein</fullName>
    </recommendedName>
</protein>
<dbReference type="EMBL" id="RRYP01005569">
    <property type="protein sequence ID" value="TNV81921.1"/>
    <property type="molecule type" value="Genomic_DNA"/>
</dbReference>
<dbReference type="SUPFAM" id="SSF56112">
    <property type="entry name" value="Protein kinase-like (PK-like)"/>
    <property type="match status" value="1"/>
</dbReference>
<accession>A0A8J8T561</accession>
<evidence type="ECO:0000259" key="1">
    <source>
        <dbReference type="PROSITE" id="PS50011"/>
    </source>
</evidence>
<dbReference type="Proteomes" id="UP000785679">
    <property type="component" value="Unassembled WGS sequence"/>
</dbReference>
<dbReference type="OrthoDB" id="343108at2759"/>
<dbReference type="GO" id="GO:0005524">
    <property type="term" value="F:ATP binding"/>
    <property type="evidence" value="ECO:0007669"/>
    <property type="project" value="InterPro"/>
</dbReference>